<accession>A0A1G4XGW1</accession>
<feature type="transmembrane region" description="Helical" evidence="10">
    <location>
        <begin position="296"/>
        <end position="315"/>
    </location>
</feature>
<dbReference type="STRING" id="1960309.SAMN03159343_0964"/>
<organism evidence="11 12">
    <name type="scientific">Klenkia marina</name>
    <dbReference type="NCBI Taxonomy" id="1960309"/>
    <lineage>
        <taxon>Bacteria</taxon>
        <taxon>Bacillati</taxon>
        <taxon>Actinomycetota</taxon>
        <taxon>Actinomycetes</taxon>
        <taxon>Geodermatophilales</taxon>
        <taxon>Geodermatophilaceae</taxon>
        <taxon>Klenkia</taxon>
    </lineage>
</organism>
<feature type="transmembrane region" description="Helical" evidence="10">
    <location>
        <begin position="240"/>
        <end position="260"/>
    </location>
</feature>
<reference evidence="12" key="1">
    <citation type="submission" date="2016-10" db="EMBL/GenBank/DDBJ databases">
        <authorList>
            <person name="Varghese N."/>
            <person name="Submissions S."/>
        </authorList>
    </citation>
    <scope>NUCLEOTIDE SEQUENCE [LARGE SCALE GENOMIC DNA]</scope>
    <source>
        <strain evidence="12">DSM 45722</strain>
    </source>
</reference>
<dbReference type="PANTHER" id="PTHR32196">
    <property type="entry name" value="ABC TRANSPORTER PERMEASE PROTEIN YPHD-RELATED-RELATED"/>
    <property type="match status" value="1"/>
</dbReference>
<keyword evidence="2" id="KW-0813">Transport</keyword>
<dbReference type="EMBL" id="FMUH01000001">
    <property type="protein sequence ID" value="SCX40431.1"/>
    <property type="molecule type" value="Genomic_DNA"/>
</dbReference>
<feature type="transmembrane region" description="Helical" evidence="10">
    <location>
        <begin position="190"/>
        <end position="211"/>
    </location>
</feature>
<proteinExistence type="predicted"/>
<feature type="region of interest" description="Disordered" evidence="9">
    <location>
        <begin position="1"/>
        <end position="28"/>
    </location>
</feature>
<dbReference type="OrthoDB" id="3676653at2"/>
<keyword evidence="6 10" id="KW-1133">Transmembrane helix</keyword>
<dbReference type="InterPro" id="IPR001851">
    <property type="entry name" value="ABC_transp_permease"/>
</dbReference>
<keyword evidence="12" id="KW-1185">Reference proteome</keyword>
<feature type="transmembrane region" description="Helical" evidence="10">
    <location>
        <begin position="95"/>
        <end position="117"/>
    </location>
</feature>
<evidence type="ECO:0000256" key="8">
    <source>
        <dbReference type="ARBA" id="ARBA00039381"/>
    </source>
</evidence>
<evidence type="ECO:0000256" key="2">
    <source>
        <dbReference type="ARBA" id="ARBA00022448"/>
    </source>
</evidence>
<feature type="transmembrane region" description="Helical" evidence="10">
    <location>
        <begin position="123"/>
        <end position="144"/>
    </location>
</feature>
<evidence type="ECO:0000313" key="12">
    <source>
        <dbReference type="Proteomes" id="UP000198981"/>
    </source>
</evidence>
<keyword evidence="5 10" id="KW-0812">Transmembrane</keyword>
<evidence type="ECO:0000256" key="10">
    <source>
        <dbReference type="SAM" id="Phobius"/>
    </source>
</evidence>
<comment type="subcellular location">
    <subcellularLocation>
        <location evidence="1">Cell membrane</location>
        <topology evidence="1">Multi-pass membrane protein</topology>
    </subcellularLocation>
</comment>
<feature type="transmembrane region" description="Helical" evidence="10">
    <location>
        <begin position="151"/>
        <end position="170"/>
    </location>
</feature>
<keyword evidence="4" id="KW-0997">Cell inner membrane</keyword>
<evidence type="ECO:0000256" key="5">
    <source>
        <dbReference type="ARBA" id="ARBA00022692"/>
    </source>
</evidence>
<evidence type="ECO:0000256" key="6">
    <source>
        <dbReference type="ARBA" id="ARBA00022989"/>
    </source>
</evidence>
<evidence type="ECO:0000313" key="11">
    <source>
        <dbReference type="EMBL" id="SCX40431.1"/>
    </source>
</evidence>
<dbReference type="PANTHER" id="PTHR32196:SF71">
    <property type="entry name" value="AUTOINDUCER 2 IMPORT SYSTEM PERMEASE PROTEIN LSRD"/>
    <property type="match status" value="1"/>
</dbReference>
<keyword evidence="7 10" id="KW-0472">Membrane</keyword>
<feature type="transmembrane region" description="Helical" evidence="10">
    <location>
        <begin position="321"/>
        <end position="341"/>
    </location>
</feature>
<name>A0A1G4XGW1_9ACTN</name>
<feature type="transmembrane region" description="Helical" evidence="10">
    <location>
        <begin position="69"/>
        <end position="88"/>
    </location>
</feature>
<evidence type="ECO:0000256" key="7">
    <source>
        <dbReference type="ARBA" id="ARBA00023136"/>
    </source>
</evidence>
<evidence type="ECO:0000256" key="9">
    <source>
        <dbReference type="SAM" id="MobiDB-lite"/>
    </source>
</evidence>
<protein>
    <recommendedName>
        <fullName evidence="8">Autoinducer 2 import system permease protein LsrD</fullName>
    </recommendedName>
</protein>
<evidence type="ECO:0000256" key="1">
    <source>
        <dbReference type="ARBA" id="ARBA00004651"/>
    </source>
</evidence>
<evidence type="ECO:0000256" key="3">
    <source>
        <dbReference type="ARBA" id="ARBA00022475"/>
    </source>
</evidence>
<dbReference type="CDD" id="cd06579">
    <property type="entry name" value="TM_PBP1_transp_AraH_like"/>
    <property type="match status" value="1"/>
</dbReference>
<dbReference type="GO" id="GO:0005886">
    <property type="term" value="C:plasma membrane"/>
    <property type="evidence" value="ECO:0007669"/>
    <property type="project" value="UniProtKB-SubCell"/>
</dbReference>
<dbReference type="GO" id="GO:0022857">
    <property type="term" value="F:transmembrane transporter activity"/>
    <property type="evidence" value="ECO:0007669"/>
    <property type="project" value="InterPro"/>
</dbReference>
<dbReference type="Proteomes" id="UP000198981">
    <property type="component" value="Unassembled WGS sequence"/>
</dbReference>
<feature type="transmembrane region" description="Helical" evidence="10">
    <location>
        <begin position="272"/>
        <end position="289"/>
    </location>
</feature>
<feature type="compositionally biased region" description="Pro residues" evidence="9">
    <location>
        <begin position="16"/>
        <end position="28"/>
    </location>
</feature>
<dbReference type="AlphaFoldDB" id="A0A1G4XGW1"/>
<sequence>MTMTSEPTAAAAVPDVPTPAPTPPPAARPPVRVGALVERYGLVLVLLGVVAFFSLAPASGEAFRSPANWLALTANQAVTLTVALALLFPMAAGFFDFSVGAVAATCSVITAAAMSAHQFPLPVAIGLALLAGVLIGGLQGVLVAYLQMNPFIATLGTATLLGGGIFAYTGGLQITQGISPSLTAVGSGRWAGLPSIVVVSVVLAAVCWFVMAQTAFGRRLFAVGSNAAAARLVGVDVRRVQLSAFVLSGLVASAAGVLLLARQGAATADNGMTMLFPALTAVLLSTIVIDVGRPSVLGTVIGVLFLAVSTSGLTLIGSPAWVSQVFSGAALLLAVGVAGLGRLRRSR</sequence>
<gene>
    <name evidence="11" type="ORF">SAMN03159343_0964</name>
</gene>
<feature type="transmembrane region" description="Helical" evidence="10">
    <location>
        <begin position="40"/>
        <end position="57"/>
    </location>
</feature>
<keyword evidence="3" id="KW-1003">Cell membrane</keyword>
<evidence type="ECO:0000256" key="4">
    <source>
        <dbReference type="ARBA" id="ARBA00022519"/>
    </source>
</evidence>
<dbReference type="Pfam" id="PF02653">
    <property type="entry name" value="BPD_transp_2"/>
    <property type="match status" value="1"/>
</dbReference>